<proteinExistence type="predicted"/>
<dbReference type="EMBL" id="BMXL01000004">
    <property type="protein sequence ID" value="GHD20532.1"/>
    <property type="molecule type" value="Genomic_DNA"/>
</dbReference>
<protein>
    <submittedName>
        <fullName evidence="1">Uncharacterized protein</fullName>
    </submittedName>
</protein>
<comment type="caution">
    <text evidence="1">The sequence shown here is derived from an EMBL/GenBank/DDBJ whole genome shotgun (WGS) entry which is preliminary data.</text>
</comment>
<gene>
    <name evidence="1" type="ORF">GCM10007147_13010</name>
</gene>
<dbReference type="Proteomes" id="UP000654947">
    <property type="component" value="Unassembled WGS sequence"/>
</dbReference>
<name>A0A918X9Z5_9ACTN</name>
<keyword evidence="2" id="KW-1185">Reference proteome</keyword>
<sequence>MQTELCRRKAWALACDHIRPRGFPRRVKGRPSEWGSMVRTVGTVFSRGGPCDAGEYTDANA</sequence>
<evidence type="ECO:0000313" key="1">
    <source>
        <dbReference type="EMBL" id="GHD20532.1"/>
    </source>
</evidence>
<accession>A0A918X9Z5</accession>
<dbReference type="AlphaFoldDB" id="A0A918X9Z5"/>
<reference evidence="1 2" key="1">
    <citation type="journal article" date="2014" name="Int. J. Syst. Evol. Microbiol.">
        <title>Complete genome sequence of Corynebacterium casei LMG S-19264T (=DSM 44701T), isolated from a smear-ripened cheese.</title>
        <authorList>
            <consortium name="US DOE Joint Genome Institute (JGI-PGF)"/>
            <person name="Walter F."/>
            <person name="Albersmeier A."/>
            <person name="Kalinowski J."/>
            <person name="Ruckert C."/>
        </authorList>
    </citation>
    <scope>NUCLEOTIDE SEQUENCE [LARGE SCALE GENOMIC DNA]</scope>
    <source>
        <strain evidence="1 2">KCTC 19473</strain>
    </source>
</reference>
<organism evidence="1 2">
    <name type="scientific">Nocardiopsis kunsanensis</name>
    <dbReference type="NCBI Taxonomy" id="141693"/>
    <lineage>
        <taxon>Bacteria</taxon>
        <taxon>Bacillati</taxon>
        <taxon>Actinomycetota</taxon>
        <taxon>Actinomycetes</taxon>
        <taxon>Streptosporangiales</taxon>
        <taxon>Nocardiopsidaceae</taxon>
        <taxon>Nocardiopsis</taxon>
    </lineage>
</organism>
<evidence type="ECO:0000313" key="2">
    <source>
        <dbReference type="Proteomes" id="UP000654947"/>
    </source>
</evidence>